<accession>B8F0S4</accession>
<evidence type="ECO:0000313" key="3">
    <source>
        <dbReference type="Proteomes" id="UP000006103"/>
    </source>
</evidence>
<sequence length="103" mass="12044">MDKKANITTIANLKRGLNKSALFDINNKIQRMKILYEIKQKELSKYDDFANFSDFIKFFEVAKSKAYTYLKIYEKVLDSKVSIDKIKKVGLKRILKDIEGKNS</sequence>
<organism evidence="2 3">
    <name type="scientific">Borreliella garinii PBr</name>
    <dbReference type="NCBI Taxonomy" id="498743"/>
    <lineage>
        <taxon>Bacteria</taxon>
        <taxon>Pseudomonadati</taxon>
        <taxon>Spirochaetota</taxon>
        <taxon>Spirochaetia</taxon>
        <taxon>Spirochaetales</taxon>
        <taxon>Borreliaceae</taxon>
        <taxon>Borreliella</taxon>
    </lineage>
</organism>
<dbReference type="NCBIfam" id="NF033725">
    <property type="entry name" value="borfam_49"/>
    <property type="match status" value="1"/>
</dbReference>
<feature type="domain" description="Plasmid partition protein putative N-terminal" evidence="1">
    <location>
        <begin position="7"/>
        <end position="102"/>
    </location>
</feature>
<gene>
    <name evidence="2" type="ORF">BGAPBR_K0041</name>
</gene>
<geneLocation type="plasmid" evidence="2 3">
    <name>PBr_lp36</name>
</geneLocation>
<reference evidence="2 3" key="1">
    <citation type="journal article" date="2011" name="J. Bacteriol.">
        <title>Whole-genome sequences of two Borrelia afzelii and two Borrelia garinii Lyme disease agent isolates.</title>
        <authorList>
            <person name="Casjens S.R."/>
            <person name="Mongodin E.F."/>
            <person name="Qiu W.-G."/>
            <person name="Dunn J.J."/>
            <person name="Luft B.J."/>
            <person name="Fraser-Liggett C.M."/>
            <person name="Schutzer S.E."/>
        </authorList>
    </citation>
    <scope>NUCLEOTIDE SEQUENCE [LARGE SCALE GENOMIC DNA]</scope>
    <source>
        <strain evidence="2 3">PBr</strain>
    </source>
</reference>
<dbReference type="RefSeq" id="WP_012622206.1">
    <property type="nucleotide sequence ID" value="NC_011857.1"/>
</dbReference>
<dbReference type="Pfam" id="PF01672">
    <property type="entry name" value="Plasmid_parti_N"/>
    <property type="match status" value="1"/>
</dbReference>
<name>B8F0S4_BORGR</name>
<protein>
    <submittedName>
        <fullName evidence="2">Plasmid partition protein</fullName>
    </submittedName>
</protein>
<evidence type="ECO:0000313" key="2">
    <source>
        <dbReference type="EMBL" id="ACL34510.1"/>
    </source>
</evidence>
<dbReference type="AlphaFoldDB" id="B8F0S4"/>
<evidence type="ECO:0000259" key="1">
    <source>
        <dbReference type="Pfam" id="PF01672"/>
    </source>
</evidence>
<keyword evidence="3" id="KW-1185">Reference proteome</keyword>
<dbReference type="InterPro" id="IPR002596">
    <property type="entry name" value="Plasmid_parti"/>
</dbReference>
<dbReference type="InterPro" id="IPR058550">
    <property type="entry name" value="Plasmid_parti_N"/>
</dbReference>
<proteinExistence type="predicted"/>
<keyword evidence="2" id="KW-0614">Plasmid</keyword>
<dbReference type="Proteomes" id="UP000006103">
    <property type="component" value="Plasmid PBr_lp36"/>
</dbReference>
<dbReference type="EMBL" id="CP001302">
    <property type="protein sequence ID" value="ACL34510.1"/>
    <property type="molecule type" value="Genomic_DNA"/>
</dbReference>